<proteinExistence type="predicted"/>
<evidence type="ECO:0000313" key="2">
    <source>
        <dbReference type="Proteomes" id="UP000785679"/>
    </source>
</evidence>
<gene>
    <name evidence="1" type="ORF">FGO68_gene2346</name>
</gene>
<dbReference type="EMBL" id="RRYP01006887">
    <property type="protein sequence ID" value="TNV80899.1"/>
    <property type="molecule type" value="Genomic_DNA"/>
</dbReference>
<keyword evidence="2" id="KW-1185">Reference proteome</keyword>
<name>A0A8J8T3J1_HALGN</name>
<dbReference type="AlphaFoldDB" id="A0A8J8T3J1"/>
<comment type="caution">
    <text evidence="1">The sequence shown here is derived from an EMBL/GenBank/DDBJ whole genome shotgun (WGS) entry which is preliminary data.</text>
</comment>
<organism evidence="1 2">
    <name type="scientific">Halteria grandinella</name>
    <dbReference type="NCBI Taxonomy" id="5974"/>
    <lineage>
        <taxon>Eukaryota</taxon>
        <taxon>Sar</taxon>
        <taxon>Alveolata</taxon>
        <taxon>Ciliophora</taxon>
        <taxon>Intramacronucleata</taxon>
        <taxon>Spirotrichea</taxon>
        <taxon>Stichotrichia</taxon>
        <taxon>Sporadotrichida</taxon>
        <taxon>Halteriidae</taxon>
        <taxon>Halteria</taxon>
    </lineage>
</organism>
<dbReference type="Proteomes" id="UP000785679">
    <property type="component" value="Unassembled WGS sequence"/>
</dbReference>
<protein>
    <submittedName>
        <fullName evidence="1">Uncharacterized protein</fullName>
    </submittedName>
</protein>
<accession>A0A8J8T3J1</accession>
<sequence length="111" mass="12938">MTERVLLGIWQEDFLIVYNLKTERIEAQIHNPTKSDCPYMLQKLTESLYMLSDTSGINIINLETMKMEQVIDLPNTKRGSLVRVSESEVQIFTNTRNFQDQCSMVIYTQDV</sequence>
<reference evidence="1" key="1">
    <citation type="submission" date="2019-06" db="EMBL/GenBank/DDBJ databases">
        <authorList>
            <person name="Zheng W."/>
        </authorList>
    </citation>
    <scope>NUCLEOTIDE SEQUENCE</scope>
    <source>
        <strain evidence="1">QDHG01</strain>
    </source>
</reference>
<evidence type="ECO:0000313" key="1">
    <source>
        <dbReference type="EMBL" id="TNV80899.1"/>
    </source>
</evidence>